<proteinExistence type="predicted"/>
<evidence type="ECO:0000313" key="2">
    <source>
        <dbReference type="Proteomes" id="UP000234545"/>
    </source>
</evidence>
<evidence type="ECO:0008006" key="3">
    <source>
        <dbReference type="Google" id="ProtNLM"/>
    </source>
</evidence>
<organism evidence="1 2">
    <name type="scientific">Schaalia turicensis</name>
    <dbReference type="NCBI Taxonomy" id="131111"/>
    <lineage>
        <taxon>Bacteria</taxon>
        <taxon>Bacillati</taxon>
        <taxon>Actinomycetota</taxon>
        <taxon>Actinomycetes</taxon>
        <taxon>Actinomycetales</taxon>
        <taxon>Actinomycetaceae</taxon>
        <taxon>Schaalia</taxon>
    </lineage>
</organism>
<gene>
    <name evidence="1" type="ORF">CYJ25_04615</name>
</gene>
<comment type="caution">
    <text evidence="1">The sequence shown here is derived from an EMBL/GenBank/DDBJ whole genome shotgun (WGS) entry which is preliminary data.</text>
</comment>
<sequence length="77" mass="8565">MHKCYTSDLLTAREAAQILPSTSAATVSRWARDRLIPYVELPNGRRFFERQVIESLVTRIPARDDGILPGFGGSGEC</sequence>
<dbReference type="EMBL" id="PKKJ01000004">
    <property type="protein sequence ID" value="PKY66265.1"/>
    <property type="molecule type" value="Genomic_DNA"/>
</dbReference>
<dbReference type="OrthoDB" id="3261034at2"/>
<dbReference type="Proteomes" id="UP000234545">
    <property type="component" value="Unassembled WGS sequence"/>
</dbReference>
<name>A0A2I1I553_9ACTO</name>
<dbReference type="InterPro" id="IPR009061">
    <property type="entry name" value="DNA-bd_dom_put_sf"/>
</dbReference>
<reference evidence="1 2" key="1">
    <citation type="submission" date="2017-12" db="EMBL/GenBank/DDBJ databases">
        <title>Phylogenetic diversity of female urinary microbiome.</title>
        <authorList>
            <person name="Thomas-White K."/>
            <person name="Wolfe A.J."/>
        </authorList>
    </citation>
    <scope>NUCLEOTIDE SEQUENCE [LARGE SCALE GENOMIC DNA]</scope>
    <source>
        <strain evidence="1 2">UMB0250</strain>
    </source>
</reference>
<dbReference type="AlphaFoldDB" id="A0A2I1I553"/>
<protein>
    <recommendedName>
        <fullName evidence="3">Helix-turn-helix domain-containing protein</fullName>
    </recommendedName>
</protein>
<accession>A0A2I1I553</accession>
<evidence type="ECO:0000313" key="1">
    <source>
        <dbReference type="EMBL" id="PKY66265.1"/>
    </source>
</evidence>
<dbReference type="SUPFAM" id="SSF46955">
    <property type="entry name" value="Putative DNA-binding domain"/>
    <property type="match status" value="1"/>
</dbReference>